<proteinExistence type="predicted"/>
<evidence type="ECO:0000256" key="1">
    <source>
        <dbReference type="SAM" id="MobiDB-lite"/>
    </source>
</evidence>
<comment type="caution">
    <text evidence="2">The sequence shown here is derived from an EMBL/GenBank/DDBJ whole genome shotgun (WGS) entry which is preliminary data.</text>
</comment>
<evidence type="ECO:0000313" key="3">
    <source>
        <dbReference type="Proteomes" id="UP000591131"/>
    </source>
</evidence>
<name>A0A7J6LCN7_PERCH</name>
<reference evidence="2 3" key="1">
    <citation type="submission" date="2020-04" db="EMBL/GenBank/DDBJ databases">
        <title>Perkinsus chesapeaki whole genome sequence.</title>
        <authorList>
            <person name="Bogema D.R."/>
        </authorList>
    </citation>
    <scope>NUCLEOTIDE SEQUENCE [LARGE SCALE GENOMIC DNA]</scope>
    <source>
        <strain evidence="2">ATCC PRA-425</strain>
    </source>
</reference>
<feature type="region of interest" description="Disordered" evidence="1">
    <location>
        <begin position="1"/>
        <end position="64"/>
    </location>
</feature>
<dbReference type="Proteomes" id="UP000591131">
    <property type="component" value="Unassembled WGS sequence"/>
</dbReference>
<sequence>LGCSDFTIHSDHPKQPSVPRSSKAPPKRRRTRGVNPQQHPIKPVETSHPPGVPRKATKYPFPAMDVSGHPECVRKVLLKKLMGNGRLLDKMLKLVRSSSYEKFELTARGILMGAFEAHSGHDNSEEQTRIIHLTAVLAILEEVERRSAVVAAG</sequence>
<protein>
    <submittedName>
        <fullName evidence="2">Uncharacterized protein</fullName>
    </submittedName>
</protein>
<dbReference type="OrthoDB" id="10621314at2759"/>
<dbReference type="EMBL" id="JAAPAO010000565">
    <property type="protein sequence ID" value="KAF4657005.1"/>
    <property type="molecule type" value="Genomic_DNA"/>
</dbReference>
<gene>
    <name evidence="2" type="ORF">FOL47_008646</name>
</gene>
<organism evidence="2 3">
    <name type="scientific">Perkinsus chesapeaki</name>
    <name type="common">Clam parasite</name>
    <name type="synonym">Perkinsus andrewsi</name>
    <dbReference type="NCBI Taxonomy" id="330153"/>
    <lineage>
        <taxon>Eukaryota</taxon>
        <taxon>Sar</taxon>
        <taxon>Alveolata</taxon>
        <taxon>Perkinsozoa</taxon>
        <taxon>Perkinsea</taxon>
        <taxon>Perkinsida</taxon>
        <taxon>Perkinsidae</taxon>
        <taxon>Perkinsus</taxon>
    </lineage>
</organism>
<dbReference type="AlphaFoldDB" id="A0A7J6LCN7"/>
<evidence type="ECO:0000313" key="2">
    <source>
        <dbReference type="EMBL" id="KAF4657005.1"/>
    </source>
</evidence>
<feature type="non-terminal residue" evidence="2">
    <location>
        <position position="153"/>
    </location>
</feature>
<accession>A0A7J6LCN7</accession>
<keyword evidence="3" id="KW-1185">Reference proteome</keyword>